<gene>
    <name evidence="2" type="ORF">BZJ21_13225</name>
</gene>
<proteinExistence type="predicted"/>
<evidence type="ECO:0000313" key="2">
    <source>
        <dbReference type="EMBL" id="OOF32983.1"/>
    </source>
</evidence>
<dbReference type="Proteomes" id="UP000189431">
    <property type="component" value="Unassembled WGS sequence"/>
</dbReference>
<keyword evidence="1" id="KW-0812">Transmembrane</keyword>
<dbReference type="EMBL" id="MUFR01000045">
    <property type="protein sequence ID" value="OOF32983.1"/>
    <property type="molecule type" value="Genomic_DNA"/>
</dbReference>
<keyword evidence="1" id="KW-0472">Membrane</keyword>
<protein>
    <recommendedName>
        <fullName evidence="4">Secreted peptide</fullName>
    </recommendedName>
</protein>
<feature type="transmembrane region" description="Helical" evidence="1">
    <location>
        <begin position="35"/>
        <end position="54"/>
    </location>
</feature>
<comment type="caution">
    <text evidence="2">The sequence shown here is derived from an EMBL/GenBank/DDBJ whole genome shotgun (WGS) entry which is preliminary data.</text>
</comment>
<feature type="transmembrane region" description="Helical" evidence="1">
    <location>
        <begin position="7"/>
        <end position="29"/>
    </location>
</feature>
<evidence type="ECO:0000256" key="1">
    <source>
        <dbReference type="SAM" id="Phobius"/>
    </source>
</evidence>
<sequence>MRVFEHGAFVFSVFFVFFFTTMLFLGVFLKWRINVAWFLVVLICRVTIRALSATEKFVLNQTSRSFLFAFAHSVMLSPSLLHGKCHTLVTIK</sequence>
<name>A0ABX3KMR1_SALCS</name>
<reference evidence="3" key="1">
    <citation type="submission" date="2017-01" db="EMBL/GenBank/DDBJ databases">
        <title>Draft genome of the species Salinivibrio costicola subsp. alcaliphilus.</title>
        <authorList>
            <person name="Lopez-Hermoso C."/>
            <person name="De La Haba R."/>
            <person name="Sanchez-Porro C."/>
            <person name="Ventosa A."/>
        </authorList>
    </citation>
    <scope>NUCLEOTIDE SEQUENCE [LARGE SCALE GENOMIC DNA]</scope>
    <source>
        <strain evidence="3">CBH448</strain>
    </source>
</reference>
<keyword evidence="3" id="KW-1185">Reference proteome</keyword>
<keyword evidence="1" id="KW-1133">Transmembrane helix</keyword>
<evidence type="ECO:0008006" key="4">
    <source>
        <dbReference type="Google" id="ProtNLM"/>
    </source>
</evidence>
<accession>A0ABX3KMR1</accession>
<evidence type="ECO:0000313" key="3">
    <source>
        <dbReference type="Proteomes" id="UP000189431"/>
    </source>
</evidence>
<organism evidence="2 3">
    <name type="scientific">Salinivibrio costicola subsp. alcaliphilus</name>
    <dbReference type="NCBI Taxonomy" id="272773"/>
    <lineage>
        <taxon>Bacteria</taxon>
        <taxon>Pseudomonadati</taxon>
        <taxon>Pseudomonadota</taxon>
        <taxon>Gammaproteobacteria</taxon>
        <taxon>Vibrionales</taxon>
        <taxon>Vibrionaceae</taxon>
        <taxon>Salinivibrio</taxon>
    </lineage>
</organism>